<dbReference type="FunFam" id="2.40.10.10:FF:000003">
    <property type="entry name" value="Transmembrane serine protease 3"/>
    <property type="match status" value="1"/>
</dbReference>
<feature type="disulfide bond" evidence="5">
    <location>
        <begin position="460"/>
        <end position="475"/>
    </location>
</feature>
<organism evidence="8 9">
    <name type="scientific">Parthenolecanium corni</name>
    <dbReference type="NCBI Taxonomy" id="536013"/>
    <lineage>
        <taxon>Eukaryota</taxon>
        <taxon>Metazoa</taxon>
        <taxon>Ecdysozoa</taxon>
        <taxon>Arthropoda</taxon>
        <taxon>Hexapoda</taxon>
        <taxon>Insecta</taxon>
        <taxon>Pterygota</taxon>
        <taxon>Neoptera</taxon>
        <taxon>Paraneoptera</taxon>
        <taxon>Hemiptera</taxon>
        <taxon>Sternorrhyncha</taxon>
        <taxon>Coccoidea</taxon>
        <taxon>Coccidae</taxon>
        <taxon>Parthenolecanium</taxon>
    </lineage>
</organism>
<dbReference type="SUPFAM" id="SSF50494">
    <property type="entry name" value="Trypsin-like serine proteases"/>
    <property type="match status" value="1"/>
</dbReference>
<dbReference type="PROSITE" id="PS00134">
    <property type="entry name" value="TRYPSIN_HIS"/>
    <property type="match status" value="1"/>
</dbReference>
<dbReference type="PANTHER" id="PTHR24252">
    <property type="entry name" value="ACROSIN-RELATED"/>
    <property type="match status" value="1"/>
</dbReference>
<dbReference type="CDD" id="cd00190">
    <property type="entry name" value="Tryp_SPc"/>
    <property type="match status" value="1"/>
</dbReference>
<dbReference type="InterPro" id="IPR002172">
    <property type="entry name" value="LDrepeatLR_classA_rpt"/>
</dbReference>
<feature type="disulfide bond" evidence="5">
    <location>
        <begin position="70"/>
        <end position="85"/>
    </location>
</feature>
<dbReference type="Gene3D" id="4.10.400.10">
    <property type="entry name" value="Low-density Lipoprotein Receptor"/>
    <property type="match status" value="2"/>
</dbReference>
<protein>
    <recommendedName>
        <fullName evidence="7">Peptidase S1 domain-containing protein</fullName>
    </recommendedName>
</protein>
<evidence type="ECO:0000313" key="8">
    <source>
        <dbReference type="EMBL" id="KAK7602233.1"/>
    </source>
</evidence>
<accession>A0AAN9TQE8</accession>
<dbReference type="InterPro" id="IPR018114">
    <property type="entry name" value="TRYPSIN_HIS"/>
</dbReference>
<evidence type="ECO:0000256" key="3">
    <source>
        <dbReference type="ARBA" id="ARBA00022825"/>
    </source>
</evidence>
<dbReference type="PROSITE" id="PS50240">
    <property type="entry name" value="TRYPSIN_DOM"/>
    <property type="match status" value="1"/>
</dbReference>
<evidence type="ECO:0000256" key="2">
    <source>
        <dbReference type="ARBA" id="ARBA00022801"/>
    </source>
</evidence>
<dbReference type="PROSITE" id="PS50068">
    <property type="entry name" value="LDLRA_2"/>
    <property type="match status" value="2"/>
</dbReference>
<evidence type="ECO:0000313" key="9">
    <source>
        <dbReference type="Proteomes" id="UP001367676"/>
    </source>
</evidence>
<dbReference type="SMART" id="SM00020">
    <property type="entry name" value="Tryp_SPc"/>
    <property type="match status" value="1"/>
</dbReference>
<dbReference type="InterPro" id="IPR009003">
    <property type="entry name" value="Peptidase_S1_PA"/>
</dbReference>
<comment type="caution">
    <text evidence="8">The sequence shown here is derived from an EMBL/GenBank/DDBJ whole genome shotgun (WGS) entry which is preliminary data.</text>
</comment>
<dbReference type="EMBL" id="JBBCAQ010000010">
    <property type="protein sequence ID" value="KAK7602233.1"/>
    <property type="molecule type" value="Genomic_DNA"/>
</dbReference>
<evidence type="ECO:0000256" key="4">
    <source>
        <dbReference type="ARBA" id="ARBA00023157"/>
    </source>
</evidence>
<dbReference type="InterPro" id="IPR033116">
    <property type="entry name" value="TRYPSIN_SER"/>
</dbReference>
<dbReference type="PROSITE" id="PS00135">
    <property type="entry name" value="TRYPSIN_SER"/>
    <property type="match status" value="1"/>
</dbReference>
<evidence type="ECO:0000259" key="7">
    <source>
        <dbReference type="PROSITE" id="PS50240"/>
    </source>
</evidence>
<reference evidence="8 9" key="1">
    <citation type="submission" date="2024-03" db="EMBL/GenBank/DDBJ databases">
        <title>Adaptation during the transition from Ophiocordyceps entomopathogen to insect associate is accompanied by gene loss and intensified selection.</title>
        <authorList>
            <person name="Ward C.M."/>
            <person name="Onetto C.A."/>
            <person name="Borneman A.R."/>
        </authorList>
    </citation>
    <scope>NUCLEOTIDE SEQUENCE [LARGE SCALE GENOMIC DNA]</scope>
    <source>
        <strain evidence="8">AWRI1</strain>
        <tissue evidence="8">Single Adult Female</tissue>
    </source>
</reference>
<gene>
    <name evidence="8" type="ORF">V9T40_009674</name>
</gene>
<dbReference type="GO" id="GO:0006508">
    <property type="term" value="P:proteolysis"/>
    <property type="evidence" value="ECO:0007669"/>
    <property type="project" value="UniProtKB-KW"/>
</dbReference>
<sequence length="475" mass="53245">MEHLWCNQFADCSDGSDEKNCTCTDYLKAQFWHKKICDGIVDCWDFSDENQCDKFVCANAKLCVDQQKVCDGYRDCPSGDDEKNCLTISPFQTTHNDMTYHSTGMWGKLCYEKNGNDSVEFGLQKLNELGKAVCKIMTFKNFKDVKIINDVTEESEDNAVYYRLTIITRNSTNSFRRYRGDRQSRIVGGGGATPGAWPWQAALYKEGEYQCGGTLITRKWLLSAGHCFNNALHDYWVARLGILRRSSTLPSPHEQIRPIRRIIVHPHYADAGFVNDISLLELNSDVEFTNFVRPICLPNPNRILVDGTMCTVIGWGQLMESGGVYPDTLQEVQVPVISPAECHKRTIFLPLYKITDGMLCAGFERGGRDACLGDSGGPLMCQNNDDAWHLYGVTSNGNGCARAHRPGVYTKVTNYMNWIDSYIKANAKHNMTKPILTPTSAHCSGHRCPLGECLPKARICNGYMECSDGSDEKGC</sequence>
<dbReference type="Proteomes" id="UP001367676">
    <property type="component" value="Unassembled WGS sequence"/>
</dbReference>
<name>A0AAN9TQE8_9HEMI</name>
<dbReference type="InterPro" id="IPR023415">
    <property type="entry name" value="LDLR_class-A_CS"/>
</dbReference>
<dbReference type="SUPFAM" id="SSF57424">
    <property type="entry name" value="LDL receptor-like module"/>
    <property type="match status" value="2"/>
</dbReference>
<dbReference type="InterPro" id="IPR036055">
    <property type="entry name" value="LDL_receptor-like_sf"/>
</dbReference>
<dbReference type="PANTHER" id="PTHR24252:SF11">
    <property type="entry name" value="ATRIAL NATRIURETIC PEPTIDE-CONVERTING ENZYME ISOFORM X1"/>
    <property type="match status" value="1"/>
</dbReference>
<dbReference type="PRINTS" id="PR00722">
    <property type="entry name" value="CHYMOTRYPSIN"/>
</dbReference>
<dbReference type="Pfam" id="PF00057">
    <property type="entry name" value="Ldl_recept_a"/>
    <property type="match status" value="2"/>
</dbReference>
<feature type="domain" description="Peptidase S1" evidence="7">
    <location>
        <begin position="186"/>
        <end position="424"/>
    </location>
</feature>
<evidence type="ECO:0000256" key="1">
    <source>
        <dbReference type="ARBA" id="ARBA00022670"/>
    </source>
</evidence>
<feature type="disulfide bond" evidence="5">
    <location>
        <begin position="448"/>
        <end position="466"/>
    </location>
</feature>
<keyword evidence="9" id="KW-1185">Reference proteome</keyword>
<dbReference type="PROSITE" id="PS01209">
    <property type="entry name" value="LDLRA_1"/>
    <property type="match status" value="2"/>
</dbReference>
<keyword evidence="4 5" id="KW-1015">Disulfide bond</keyword>
<dbReference type="AlphaFoldDB" id="A0AAN9TQE8"/>
<dbReference type="InterPro" id="IPR001314">
    <property type="entry name" value="Peptidase_S1A"/>
</dbReference>
<keyword evidence="1 6" id="KW-0645">Protease</keyword>
<proteinExistence type="predicted"/>
<keyword evidence="3 6" id="KW-0720">Serine protease</keyword>
<dbReference type="InterPro" id="IPR043504">
    <property type="entry name" value="Peptidase_S1_PA_chymotrypsin"/>
</dbReference>
<comment type="caution">
    <text evidence="5">Lacks conserved residue(s) required for the propagation of feature annotation.</text>
</comment>
<dbReference type="Gene3D" id="2.40.10.10">
    <property type="entry name" value="Trypsin-like serine proteases"/>
    <property type="match status" value="2"/>
</dbReference>
<dbReference type="CDD" id="cd00112">
    <property type="entry name" value="LDLa"/>
    <property type="match status" value="3"/>
</dbReference>
<keyword evidence="2 6" id="KW-0378">Hydrolase</keyword>
<dbReference type="Pfam" id="PF00089">
    <property type="entry name" value="Trypsin"/>
    <property type="match status" value="1"/>
</dbReference>
<dbReference type="GO" id="GO:0004252">
    <property type="term" value="F:serine-type endopeptidase activity"/>
    <property type="evidence" value="ECO:0007669"/>
    <property type="project" value="InterPro"/>
</dbReference>
<evidence type="ECO:0000256" key="5">
    <source>
        <dbReference type="PROSITE-ProRule" id="PRU00124"/>
    </source>
</evidence>
<evidence type="ECO:0000256" key="6">
    <source>
        <dbReference type="RuleBase" id="RU363034"/>
    </source>
</evidence>
<dbReference type="InterPro" id="IPR001254">
    <property type="entry name" value="Trypsin_dom"/>
</dbReference>
<dbReference type="SMART" id="SM00192">
    <property type="entry name" value="LDLa"/>
    <property type="match status" value="2"/>
</dbReference>